<organism evidence="1 2">
    <name type="scientific">Halomonas elongata</name>
    <dbReference type="NCBI Taxonomy" id="2746"/>
    <lineage>
        <taxon>Bacteria</taxon>
        <taxon>Pseudomonadati</taxon>
        <taxon>Pseudomonadota</taxon>
        <taxon>Gammaproteobacteria</taxon>
        <taxon>Oceanospirillales</taxon>
        <taxon>Halomonadaceae</taxon>
        <taxon>Halomonas</taxon>
    </lineage>
</organism>
<dbReference type="CDD" id="cd04332">
    <property type="entry name" value="YbaK_like"/>
    <property type="match status" value="1"/>
</dbReference>
<dbReference type="InterPro" id="IPR036754">
    <property type="entry name" value="YbaK/aa-tRNA-synt-asso_dom_sf"/>
</dbReference>
<dbReference type="PATRIC" id="fig|2746.7.peg.1099"/>
<dbReference type="EMBL" id="MAJD01000001">
    <property type="protein sequence ID" value="OBX36720.1"/>
    <property type="molecule type" value="Genomic_DNA"/>
</dbReference>
<evidence type="ECO:0000313" key="2">
    <source>
        <dbReference type="Proteomes" id="UP000092504"/>
    </source>
</evidence>
<comment type="caution">
    <text evidence="1">The sequence shown here is derived from an EMBL/GenBank/DDBJ whole genome shotgun (WGS) entry which is preliminary data.</text>
</comment>
<dbReference type="OMA" id="CEPGAMP"/>
<reference evidence="1 2" key="1">
    <citation type="submission" date="2016-06" db="EMBL/GenBank/DDBJ databases">
        <title>Genome sequence of halotolerant plant growth promoting strain of Halomonas elongata HEK1 isolated from salterns of Rann of Kutch, Gujarat, India.</title>
        <authorList>
            <person name="Gaba S."/>
            <person name="Singh R.N."/>
            <person name="Abrol S."/>
            <person name="Kaushik R."/>
            <person name="Saxena A.K."/>
        </authorList>
    </citation>
    <scope>NUCLEOTIDE SEQUENCE [LARGE SCALE GENOMIC DNA]</scope>
    <source>
        <strain evidence="1 2">HEK1</strain>
    </source>
</reference>
<gene>
    <name evidence="1" type="ORF">A8U91_01067</name>
</gene>
<dbReference type="SUPFAM" id="SSF55826">
    <property type="entry name" value="YbaK/ProRS associated domain"/>
    <property type="match status" value="1"/>
</dbReference>
<dbReference type="GO" id="GO:0004812">
    <property type="term" value="F:aminoacyl-tRNA ligase activity"/>
    <property type="evidence" value="ECO:0007669"/>
    <property type="project" value="UniProtKB-KW"/>
</dbReference>
<sequence>MAMPMTIREYLRACDIDYEEVPHPRAVSTSRIARVSHVEGDQLAKAVMLHGDAGYRVAVLPSDRDADLERLTQLFHEELELATEDEVRHEFDDCDPGAAIPVGQAYGLQVYLDDHLRQQPDVYFEAGDHETLVHMSGGEFGRLMAGSQHGDFSRPR</sequence>
<name>A0A1B8P3C2_HALEL</name>
<protein>
    <submittedName>
        <fullName evidence="1">Prolyl-tRNA synthetase</fullName>
    </submittedName>
</protein>
<dbReference type="RefSeq" id="WP_013332084.1">
    <property type="nucleotide sequence ID" value="NZ_CP087224.1"/>
</dbReference>
<dbReference type="GeneID" id="91009631"/>
<dbReference type="InterPro" id="IPR007214">
    <property type="entry name" value="YbaK/aa-tRNA-synth-assoc-dom"/>
</dbReference>
<dbReference type="AlphaFoldDB" id="A0A1B8P3C2"/>
<evidence type="ECO:0000313" key="1">
    <source>
        <dbReference type="EMBL" id="OBX36720.1"/>
    </source>
</evidence>
<keyword evidence="1" id="KW-0436">Ligase</keyword>
<proteinExistence type="predicted"/>
<dbReference type="Gene3D" id="3.90.960.10">
    <property type="entry name" value="YbaK/aminoacyl-tRNA synthetase-associated domain"/>
    <property type="match status" value="1"/>
</dbReference>
<keyword evidence="1" id="KW-0030">Aminoacyl-tRNA synthetase</keyword>
<accession>A0A1B8P3C2</accession>
<dbReference type="Pfam" id="PF04073">
    <property type="entry name" value="tRNA_edit"/>
    <property type="match status" value="1"/>
</dbReference>
<dbReference type="GO" id="GO:0002161">
    <property type="term" value="F:aminoacyl-tRNA deacylase activity"/>
    <property type="evidence" value="ECO:0007669"/>
    <property type="project" value="InterPro"/>
</dbReference>
<dbReference type="Proteomes" id="UP000092504">
    <property type="component" value="Unassembled WGS sequence"/>
</dbReference>